<comment type="caution">
    <text evidence="2">The sequence shown here is derived from an EMBL/GenBank/DDBJ whole genome shotgun (WGS) entry which is preliminary data.</text>
</comment>
<evidence type="ECO:0000256" key="1">
    <source>
        <dbReference type="SAM" id="SignalP"/>
    </source>
</evidence>
<evidence type="ECO:0000313" key="3">
    <source>
        <dbReference type="Proteomes" id="UP000661006"/>
    </source>
</evidence>
<evidence type="ECO:0000313" key="2">
    <source>
        <dbReference type="EMBL" id="MBF0869761.1"/>
    </source>
</evidence>
<dbReference type="GeneID" id="81473582"/>
<dbReference type="Proteomes" id="UP000661006">
    <property type="component" value="Unassembled WGS sequence"/>
</dbReference>
<accession>A0A9Q2FIG4</accession>
<feature type="chain" id="PRO_5040495220" evidence="1">
    <location>
        <begin position="24"/>
        <end position="338"/>
    </location>
</feature>
<dbReference type="RefSeq" id="WP_194257468.1">
    <property type="nucleotide sequence ID" value="NZ_JABCQN010000001.1"/>
</dbReference>
<dbReference type="EMBL" id="JABCQN010000001">
    <property type="protein sequence ID" value="MBF0869761.1"/>
    <property type="molecule type" value="Genomic_DNA"/>
</dbReference>
<keyword evidence="1" id="KW-0732">Signal</keyword>
<feature type="signal peptide" evidence="1">
    <location>
        <begin position="1"/>
        <end position="23"/>
    </location>
</feature>
<proteinExistence type="predicted"/>
<gene>
    <name evidence="2" type="ORF">HKD32_02655</name>
</gene>
<name>A0A9Q2FIG4_GLUJA</name>
<sequence>MRVLFVRLMGVCLVVLNIGKASTQETQKSSDDCIKAAVVLPLLGGPGDAPIIPVKVNGVDAAMYVSPMFGRVMVHDAGKLWFPRGAEMPLKAQNGAVTLTSRTLLDDVQIGPMDLGEMAANLLDGQAEHRVDGRPLIGMLGLGNEVFSGTDVLFDIPNGKLAFLKFRTDRACKDAAHRLMGAQAHVVELRRGALIAVRANTTSQDMILDPDLSETVLPTSWEDALSLTSDDIRHEPIVTTRYVGISVGHQSVLNGLDIGGYNPGPLNVLFQSDISTAALGGDVFRKAAVLLDRHAGQAFFLPEPDNTSRPTLHFHFDENHAGHTAVTQSTGQIEAGVK</sequence>
<reference evidence="2" key="1">
    <citation type="submission" date="2020-04" db="EMBL/GenBank/DDBJ databases">
        <authorList>
            <person name="Sombolestani A."/>
        </authorList>
    </citation>
    <scope>NUCLEOTIDE SEQUENCE</scope>
    <source>
        <strain evidence="2">R71697</strain>
    </source>
</reference>
<dbReference type="AlphaFoldDB" id="A0A9Q2FIG4"/>
<protein>
    <submittedName>
        <fullName evidence="2">Uncharacterized protein</fullName>
    </submittedName>
</protein>
<reference evidence="2" key="2">
    <citation type="submission" date="2020-11" db="EMBL/GenBank/DDBJ databases">
        <title>Description of novel Gluconobacter species.</title>
        <authorList>
            <person name="Cleenwerck I."/>
            <person name="Cnockaert M."/>
            <person name="Borremans W."/>
            <person name="Wieme A.D."/>
            <person name="De Vuyst L."/>
            <person name="Vandamme P."/>
        </authorList>
    </citation>
    <scope>NUCLEOTIDE SEQUENCE</scope>
    <source>
        <strain evidence="2">R71697</strain>
    </source>
</reference>
<organism evidence="2 3">
    <name type="scientific">Gluconobacter japonicus</name>
    <dbReference type="NCBI Taxonomy" id="376620"/>
    <lineage>
        <taxon>Bacteria</taxon>
        <taxon>Pseudomonadati</taxon>
        <taxon>Pseudomonadota</taxon>
        <taxon>Alphaproteobacteria</taxon>
        <taxon>Acetobacterales</taxon>
        <taxon>Acetobacteraceae</taxon>
        <taxon>Gluconobacter</taxon>
    </lineage>
</organism>